<sequence length="112" mass="11992">MIIDCDRCAVRGIACGDCVIGVLLSTPEDPVRGRRERASGPAAEPGPIGPDTRFIPVDAPSGAPTVQFSATERRALDLLADQGLIPRLRLVAEDPRRASYPTDVLRTERNVG</sequence>
<dbReference type="Proteomes" id="UP000184363">
    <property type="component" value="Unassembled WGS sequence"/>
</dbReference>
<name>A0A1M6VYL3_PSETH</name>
<keyword evidence="3" id="KW-1185">Reference proteome</keyword>
<protein>
    <submittedName>
        <fullName evidence="2">Uncharacterized protein</fullName>
    </submittedName>
</protein>
<feature type="compositionally biased region" description="Basic and acidic residues" evidence="1">
    <location>
        <begin position="29"/>
        <end position="38"/>
    </location>
</feature>
<accession>A0A1M6VYL3</accession>
<feature type="region of interest" description="Disordered" evidence="1">
    <location>
        <begin position="29"/>
        <end position="52"/>
    </location>
</feature>
<proteinExistence type="predicted"/>
<gene>
    <name evidence="2" type="ORF">SAMN05443637_113124</name>
</gene>
<evidence type="ECO:0000313" key="2">
    <source>
        <dbReference type="EMBL" id="SHK86405.1"/>
    </source>
</evidence>
<dbReference type="STRING" id="1848.SAMN05443637_113124"/>
<dbReference type="AlphaFoldDB" id="A0A1M6VYL3"/>
<evidence type="ECO:0000256" key="1">
    <source>
        <dbReference type="SAM" id="MobiDB-lite"/>
    </source>
</evidence>
<organism evidence="2 3">
    <name type="scientific">Pseudonocardia thermophila</name>
    <dbReference type="NCBI Taxonomy" id="1848"/>
    <lineage>
        <taxon>Bacteria</taxon>
        <taxon>Bacillati</taxon>
        <taxon>Actinomycetota</taxon>
        <taxon>Actinomycetes</taxon>
        <taxon>Pseudonocardiales</taxon>
        <taxon>Pseudonocardiaceae</taxon>
        <taxon>Pseudonocardia</taxon>
    </lineage>
</organism>
<reference evidence="2 3" key="1">
    <citation type="submission" date="2016-11" db="EMBL/GenBank/DDBJ databases">
        <authorList>
            <person name="Jaros S."/>
            <person name="Januszkiewicz K."/>
            <person name="Wedrychowicz H."/>
        </authorList>
    </citation>
    <scope>NUCLEOTIDE SEQUENCE [LARGE SCALE GENOMIC DNA]</scope>
    <source>
        <strain evidence="2 3">DSM 43832</strain>
    </source>
</reference>
<evidence type="ECO:0000313" key="3">
    <source>
        <dbReference type="Proteomes" id="UP000184363"/>
    </source>
</evidence>
<dbReference type="EMBL" id="FRAP01000013">
    <property type="protein sequence ID" value="SHK86405.1"/>
    <property type="molecule type" value="Genomic_DNA"/>
</dbReference>